<comment type="function">
    <text evidence="1 6">Forms part of the ribosomal stalk, playing a central role in the interaction of the ribosome with GTP-bound translation factors.</text>
</comment>
<dbReference type="PROSITE" id="PS01109">
    <property type="entry name" value="RIBOSOMAL_L10"/>
    <property type="match status" value="1"/>
</dbReference>
<dbReference type="InterPro" id="IPR001790">
    <property type="entry name" value="Ribosomal_uL10"/>
</dbReference>
<protein>
    <recommendedName>
        <fullName evidence="5 6">Large ribosomal subunit protein uL10</fullName>
    </recommendedName>
</protein>
<gene>
    <name evidence="6" type="primary">rplJ</name>
    <name evidence="7" type="ORF">DI628_04120</name>
</gene>
<evidence type="ECO:0000256" key="6">
    <source>
        <dbReference type="HAMAP-Rule" id="MF_00362"/>
    </source>
</evidence>
<evidence type="ECO:0000313" key="8">
    <source>
        <dbReference type="Proteomes" id="UP000320948"/>
    </source>
</evidence>
<dbReference type="GO" id="GO:0006412">
    <property type="term" value="P:translation"/>
    <property type="evidence" value="ECO:0007669"/>
    <property type="project" value="UniProtKB-UniRule"/>
</dbReference>
<dbReference type="EMBL" id="VAFM01000001">
    <property type="protein sequence ID" value="TKW61812.1"/>
    <property type="molecule type" value="Genomic_DNA"/>
</dbReference>
<keyword evidence="6" id="KW-0694">RNA-binding</keyword>
<comment type="similarity">
    <text evidence="2 6">Belongs to the universal ribosomal protein uL10 family.</text>
</comment>
<evidence type="ECO:0000256" key="5">
    <source>
        <dbReference type="ARBA" id="ARBA00035202"/>
    </source>
</evidence>
<sequence>MDRTQKQAFIGSLSERIASAKSLVVAHYRGLTVKEMSQLRRQMREAGGEVQVAKNRLAKLAFKGTAFEELSSIMVGPTVLAFSADEIAPSRISQKFADANNKLVIVGGSMNGKVLSAAEVKTISQLPTLDEARAKIIGVLQAPGGQLARVTKAYSEKSSEAAAA</sequence>
<evidence type="ECO:0000313" key="7">
    <source>
        <dbReference type="EMBL" id="TKW61812.1"/>
    </source>
</evidence>
<dbReference type="SUPFAM" id="SSF160369">
    <property type="entry name" value="Ribosomal protein L10-like"/>
    <property type="match status" value="1"/>
</dbReference>
<keyword evidence="3 6" id="KW-0689">Ribosomal protein</keyword>
<evidence type="ECO:0000256" key="2">
    <source>
        <dbReference type="ARBA" id="ARBA00008889"/>
    </source>
</evidence>
<dbReference type="GO" id="GO:0003735">
    <property type="term" value="F:structural constituent of ribosome"/>
    <property type="evidence" value="ECO:0007669"/>
    <property type="project" value="InterPro"/>
</dbReference>
<dbReference type="NCBIfam" id="NF000955">
    <property type="entry name" value="PRK00099.1-1"/>
    <property type="match status" value="1"/>
</dbReference>
<dbReference type="PANTHER" id="PTHR11560">
    <property type="entry name" value="39S RIBOSOMAL PROTEIN L10, MITOCHONDRIAL"/>
    <property type="match status" value="1"/>
</dbReference>
<keyword evidence="4 6" id="KW-0687">Ribonucleoprotein</keyword>
<dbReference type="AlphaFoldDB" id="A0A6N4RCT4"/>
<organism evidence="7 8">
    <name type="scientific">Blastochloris viridis</name>
    <name type="common">Rhodopseudomonas viridis</name>
    <dbReference type="NCBI Taxonomy" id="1079"/>
    <lineage>
        <taxon>Bacteria</taxon>
        <taxon>Pseudomonadati</taxon>
        <taxon>Pseudomonadota</taxon>
        <taxon>Alphaproteobacteria</taxon>
        <taxon>Hyphomicrobiales</taxon>
        <taxon>Blastochloridaceae</taxon>
        <taxon>Blastochloris</taxon>
    </lineage>
</organism>
<dbReference type="GO" id="GO:0070180">
    <property type="term" value="F:large ribosomal subunit rRNA binding"/>
    <property type="evidence" value="ECO:0007669"/>
    <property type="project" value="UniProtKB-UniRule"/>
</dbReference>
<dbReference type="InterPro" id="IPR043141">
    <property type="entry name" value="Ribosomal_uL10-like_sf"/>
</dbReference>
<evidence type="ECO:0000256" key="3">
    <source>
        <dbReference type="ARBA" id="ARBA00022980"/>
    </source>
</evidence>
<evidence type="ECO:0000256" key="1">
    <source>
        <dbReference type="ARBA" id="ARBA00002633"/>
    </source>
</evidence>
<dbReference type="Gene3D" id="3.30.70.1730">
    <property type="match status" value="1"/>
</dbReference>
<dbReference type="Proteomes" id="UP000320948">
    <property type="component" value="Unassembled WGS sequence"/>
</dbReference>
<keyword evidence="6" id="KW-0699">rRNA-binding</keyword>
<dbReference type="GO" id="GO:0015934">
    <property type="term" value="C:large ribosomal subunit"/>
    <property type="evidence" value="ECO:0007669"/>
    <property type="project" value="InterPro"/>
</dbReference>
<comment type="caution">
    <text evidence="7">The sequence shown here is derived from an EMBL/GenBank/DDBJ whole genome shotgun (WGS) entry which is preliminary data.</text>
</comment>
<dbReference type="InterPro" id="IPR002363">
    <property type="entry name" value="Ribosomal_uL10_CS_bac"/>
</dbReference>
<dbReference type="InterPro" id="IPR022973">
    <property type="entry name" value="Ribosomal_uL10_bac"/>
</dbReference>
<comment type="subunit">
    <text evidence="6">Part of the ribosomal stalk of the 50S ribosomal subunit. The N-terminus interacts with L11 and the large rRNA to form the base of the stalk. The C-terminus forms an elongated spine to which L12 dimers bind in a sequential fashion forming a multimeric L10(L12)X complex.</text>
</comment>
<reference evidence="7 8" key="1">
    <citation type="journal article" date="2017" name="Nat. Commun.">
        <title>In situ click chemistry generation of cyclooxygenase-2 inhibitors.</title>
        <authorList>
            <person name="Bhardwaj A."/>
            <person name="Kaur J."/>
            <person name="Wuest M."/>
            <person name="Wuest F."/>
        </authorList>
    </citation>
    <scope>NUCLEOTIDE SEQUENCE [LARGE SCALE GENOMIC DNA]</scope>
    <source>
        <strain evidence="7">S2_018_000_R2_106</strain>
    </source>
</reference>
<proteinExistence type="inferred from homology"/>
<evidence type="ECO:0000256" key="4">
    <source>
        <dbReference type="ARBA" id="ARBA00023274"/>
    </source>
</evidence>
<dbReference type="CDD" id="cd05797">
    <property type="entry name" value="Ribosomal_L10"/>
    <property type="match status" value="1"/>
</dbReference>
<name>A0A6N4RCT4_BLAVI</name>
<dbReference type="InterPro" id="IPR047865">
    <property type="entry name" value="Ribosomal_uL10_bac_type"/>
</dbReference>
<dbReference type="Pfam" id="PF00466">
    <property type="entry name" value="Ribosomal_L10"/>
    <property type="match status" value="1"/>
</dbReference>
<dbReference type="HAMAP" id="MF_00362">
    <property type="entry name" value="Ribosomal_uL10"/>
    <property type="match status" value="1"/>
</dbReference>
<accession>A0A6N4RCT4</accession>